<comment type="caution">
    <text evidence="3">The sequence shown here is derived from an EMBL/GenBank/DDBJ whole genome shotgun (WGS) entry which is preliminary data.</text>
</comment>
<dbReference type="PANTHER" id="PTHR11575">
    <property type="entry name" value="5'-NUCLEOTIDASE-RELATED"/>
    <property type="match status" value="1"/>
</dbReference>
<evidence type="ECO:0000259" key="2">
    <source>
        <dbReference type="Pfam" id="PF00149"/>
    </source>
</evidence>
<feature type="domain" description="Calcineurin-like phosphoesterase" evidence="2">
    <location>
        <begin position="43"/>
        <end position="228"/>
    </location>
</feature>
<feature type="signal peptide" evidence="1">
    <location>
        <begin position="1"/>
        <end position="29"/>
    </location>
</feature>
<dbReference type="InterPro" id="IPR006179">
    <property type="entry name" value="5_nucleotidase/apyrase"/>
</dbReference>
<keyword evidence="1" id="KW-0547">Nucleotide-binding</keyword>
<dbReference type="GO" id="GO:0016787">
    <property type="term" value="F:hydrolase activity"/>
    <property type="evidence" value="ECO:0007669"/>
    <property type="project" value="UniProtKB-KW"/>
</dbReference>
<name>A0A9D1D8A3_9FIRM</name>
<accession>A0A9D1D8A3</accession>
<evidence type="ECO:0000313" key="4">
    <source>
        <dbReference type="Proteomes" id="UP000886757"/>
    </source>
</evidence>
<dbReference type="GO" id="GO:0030288">
    <property type="term" value="C:outer membrane-bounded periplasmic space"/>
    <property type="evidence" value="ECO:0007669"/>
    <property type="project" value="TreeGrafter"/>
</dbReference>
<reference evidence="3" key="2">
    <citation type="journal article" date="2021" name="PeerJ">
        <title>Extensive microbial diversity within the chicken gut microbiome revealed by metagenomics and culture.</title>
        <authorList>
            <person name="Gilroy R."/>
            <person name="Ravi A."/>
            <person name="Getino M."/>
            <person name="Pursley I."/>
            <person name="Horton D.L."/>
            <person name="Alikhan N.F."/>
            <person name="Baker D."/>
            <person name="Gharbi K."/>
            <person name="Hall N."/>
            <person name="Watson M."/>
            <person name="Adriaenssens E.M."/>
            <person name="Foster-Nyarko E."/>
            <person name="Jarju S."/>
            <person name="Secka A."/>
            <person name="Antonio M."/>
            <person name="Oren A."/>
            <person name="Chaudhuri R.R."/>
            <person name="La Ragione R."/>
            <person name="Hildebrand F."/>
            <person name="Pallen M.J."/>
        </authorList>
    </citation>
    <scope>NUCLEOTIDE SEQUENCE</scope>
    <source>
        <strain evidence="3">ChiSjej4B22-8148</strain>
    </source>
</reference>
<keyword evidence="1" id="KW-0732">Signal</keyword>
<dbReference type="Pfam" id="PF00149">
    <property type="entry name" value="Metallophos"/>
    <property type="match status" value="1"/>
</dbReference>
<protein>
    <submittedName>
        <fullName evidence="3">Bifunctional metallophosphatase/5'-nucleotidase</fullName>
    </submittedName>
</protein>
<dbReference type="Gene3D" id="3.60.21.10">
    <property type="match status" value="1"/>
</dbReference>
<evidence type="ECO:0000256" key="1">
    <source>
        <dbReference type="RuleBase" id="RU362119"/>
    </source>
</evidence>
<dbReference type="EMBL" id="DVGK01000026">
    <property type="protein sequence ID" value="HIR12616.1"/>
    <property type="molecule type" value="Genomic_DNA"/>
</dbReference>
<dbReference type="InterPro" id="IPR004843">
    <property type="entry name" value="Calcineurin-like_PHP"/>
</dbReference>
<dbReference type="AlphaFoldDB" id="A0A9D1D8A3"/>
<evidence type="ECO:0000313" key="3">
    <source>
        <dbReference type="EMBL" id="HIR12616.1"/>
    </source>
</evidence>
<dbReference type="PANTHER" id="PTHR11575:SF24">
    <property type="entry name" value="5'-NUCLEOTIDASE"/>
    <property type="match status" value="1"/>
</dbReference>
<dbReference type="GO" id="GO:0009166">
    <property type="term" value="P:nucleotide catabolic process"/>
    <property type="evidence" value="ECO:0007669"/>
    <property type="project" value="InterPro"/>
</dbReference>
<reference evidence="3" key="1">
    <citation type="submission" date="2020-10" db="EMBL/GenBank/DDBJ databases">
        <authorList>
            <person name="Gilroy R."/>
        </authorList>
    </citation>
    <scope>NUCLEOTIDE SEQUENCE</scope>
    <source>
        <strain evidence="3">ChiSjej4B22-8148</strain>
    </source>
</reference>
<organism evidence="3 4">
    <name type="scientific">Candidatus Choladousia intestinavium</name>
    <dbReference type="NCBI Taxonomy" id="2840727"/>
    <lineage>
        <taxon>Bacteria</taxon>
        <taxon>Bacillati</taxon>
        <taxon>Bacillota</taxon>
        <taxon>Clostridia</taxon>
        <taxon>Lachnospirales</taxon>
        <taxon>Lachnospiraceae</taxon>
        <taxon>Lachnospiraceae incertae sedis</taxon>
        <taxon>Candidatus Choladousia</taxon>
    </lineage>
</organism>
<gene>
    <name evidence="3" type="ORF">IAB31_01680</name>
</gene>
<comment type="similarity">
    <text evidence="1">Belongs to the 5'-nucleotidase family.</text>
</comment>
<dbReference type="SUPFAM" id="SSF56300">
    <property type="entry name" value="Metallo-dependent phosphatases"/>
    <property type="match status" value="1"/>
</dbReference>
<keyword evidence="1" id="KW-0378">Hydrolase</keyword>
<dbReference type="PRINTS" id="PR01607">
    <property type="entry name" value="APYRASEFAMLY"/>
</dbReference>
<dbReference type="GO" id="GO:0000166">
    <property type="term" value="F:nucleotide binding"/>
    <property type="evidence" value="ECO:0007669"/>
    <property type="project" value="UniProtKB-KW"/>
</dbReference>
<feature type="chain" id="PRO_5039750042" evidence="1">
    <location>
        <begin position="30"/>
        <end position="331"/>
    </location>
</feature>
<dbReference type="InterPro" id="IPR029052">
    <property type="entry name" value="Metallo-depent_PP-like"/>
</dbReference>
<sequence>MRKFFGKKAFLAAAAAVMMFSSANLSALAAEAQPQEGDTYELTILHNNDVHGRMEWLPQFKTLIDEAREETDNLLVLNGGDIFLRGPLQEQQGIPEMTVLNEIGYDAWVLGNNDFRVPPEGGDTEAGNEQLQNLIELANCPTLCANVTMKDTGELIDGVDPYIIKEVGGLNIGIIGVTSLKPQDREWEEVSDKVFESGEITVANLMEEVAPQTDINIVLSHTGLAVDTKTCWVEGVSAVVGADDHFVITNPLYTPGENDTKTTPIVQAGGEYDQFLGRLDLEYTYTEGAWELTDFDGYLYDLEGVEPDEELQALIDSFSETADTEAADEAA</sequence>
<dbReference type="Proteomes" id="UP000886757">
    <property type="component" value="Unassembled WGS sequence"/>
</dbReference>
<proteinExistence type="inferred from homology"/>